<accession>A0A644YIT7</accession>
<gene>
    <name evidence="2" type="ORF">SDC9_72904</name>
</gene>
<feature type="domain" description="HTH cro/C1-type" evidence="1">
    <location>
        <begin position="71"/>
        <end position="125"/>
    </location>
</feature>
<protein>
    <recommendedName>
        <fullName evidence="1">HTH cro/C1-type domain-containing protein</fullName>
    </recommendedName>
</protein>
<name>A0A644YIT7_9ZZZZ</name>
<dbReference type="AlphaFoldDB" id="A0A644YIT7"/>
<sequence>MGLIKDALEAIIRIDRNIAAIRKALTKDSDDSLYRATYLQKPVEPRGSTYNRIQTEKDFCYPDHLTFGGRLRAVRTFYDLTQTEIGDSIGVTCGHISNLEKDVSAPSAMLIRAVGRRWNIDEQWLATGKRTPVDQAAAEIGLR</sequence>
<dbReference type="EMBL" id="VSSQ01004725">
    <property type="protein sequence ID" value="MPM26403.1"/>
    <property type="molecule type" value="Genomic_DNA"/>
</dbReference>
<dbReference type="PROSITE" id="PS50943">
    <property type="entry name" value="HTH_CROC1"/>
    <property type="match status" value="1"/>
</dbReference>
<organism evidence="2">
    <name type="scientific">bioreactor metagenome</name>
    <dbReference type="NCBI Taxonomy" id="1076179"/>
    <lineage>
        <taxon>unclassified sequences</taxon>
        <taxon>metagenomes</taxon>
        <taxon>ecological metagenomes</taxon>
    </lineage>
</organism>
<reference evidence="2" key="1">
    <citation type="submission" date="2019-08" db="EMBL/GenBank/DDBJ databases">
        <authorList>
            <person name="Kucharzyk K."/>
            <person name="Murdoch R.W."/>
            <person name="Higgins S."/>
            <person name="Loffler F."/>
        </authorList>
    </citation>
    <scope>NUCLEOTIDE SEQUENCE</scope>
</reference>
<dbReference type="CDD" id="cd00093">
    <property type="entry name" value="HTH_XRE"/>
    <property type="match status" value="1"/>
</dbReference>
<dbReference type="InterPro" id="IPR001387">
    <property type="entry name" value="Cro/C1-type_HTH"/>
</dbReference>
<dbReference type="GO" id="GO:0003677">
    <property type="term" value="F:DNA binding"/>
    <property type="evidence" value="ECO:0007669"/>
    <property type="project" value="InterPro"/>
</dbReference>
<dbReference type="Gene3D" id="1.10.260.40">
    <property type="entry name" value="lambda repressor-like DNA-binding domains"/>
    <property type="match status" value="1"/>
</dbReference>
<proteinExistence type="predicted"/>
<comment type="caution">
    <text evidence="2">The sequence shown here is derived from an EMBL/GenBank/DDBJ whole genome shotgun (WGS) entry which is preliminary data.</text>
</comment>
<dbReference type="InterPro" id="IPR010982">
    <property type="entry name" value="Lambda_DNA-bd_dom_sf"/>
</dbReference>
<evidence type="ECO:0000259" key="1">
    <source>
        <dbReference type="PROSITE" id="PS50943"/>
    </source>
</evidence>
<dbReference type="SUPFAM" id="SSF47413">
    <property type="entry name" value="lambda repressor-like DNA-binding domains"/>
    <property type="match status" value="1"/>
</dbReference>
<evidence type="ECO:0000313" key="2">
    <source>
        <dbReference type="EMBL" id="MPM26403.1"/>
    </source>
</evidence>